<dbReference type="InterPro" id="IPR050109">
    <property type="entry name" value="HTH-type_TetR-like_transc_reg"/>
</dbReference>
<evidence type="ECO:0000256" key="4">
    <source>
        <dbReference type="PROSITE-ProRule" id="PRU00335"/>
    </source>
</evidence>
<dbReference type="EMBL" id="LJGV01000022">
    <property type="protein sequence ID" value="OEU97257.1"/>
    <property type="molecule type" value="Genomic_DNA"/>
</dbReference>
<dbReference type="GO" id="GO:0003700">
    <property type="term" value="F:DNA-binding transcription factor activity"/>
    <property type="evidence" value="ECO:0007669"/>
    <property type="project" value="TreeGrafter"/>
</dbReference>
<evidence type="ECO:0000313" key="7">
    <source>
        <dbReference type="EMBL" id="OEU97257.1"/>
    </source>
</evidence>
<dbReference type="PATRIC" id="fig|943816.4.peg.232"/>
<dbReference type="Gene3D" id="1.10.357.10">
    <property type="entry name" value="Tetracycline Repressor, domain 2"/>
    <property type="match status" value="1"/>
</dbReference>
<dbReference type="SUPFAM" id="SSF48498">
    <property type="entry name" value="Tetracyclin repressor-like, C-terminal domain"/>
    <property type="match status" value="1"/>
</dbReference>
<dbReference type="Pfam" id="PF16859">
    <property type="entry name" value="TetR_C_11"/>
    <property type="match status" value="1"/>
</dbReference>
<dbReference type="SUPFAM" id="SSF46689">
    <property type="entry name" value="Homeodomain-like"/>
    <property type="match status" value="1"/>
</dbReference>
<keyword evidence="2 4" id="KW-0238">DNA-binding</keyword>
<evidence type="ECO:0000259" key="6">
    <source>
        <dbReference type="PROSITE" id="PS50977"/>
    </source>
</evidence>
<feature type="DNA-binding region" description="H-T-H motif" evidence="4">
    <location>
        <begin position="52"/>
        <end position="71"/>
    </location>
</feature>
<dbReference type="Proteomes" id="UP000175829">
    <property type="component" value="Unassembled WGS sequence"/>
</dbReference>
<dbReference type="InterPro" id="IPR001647">
    <property type="entry name" value="HTH_TetR"/>
</dbReference>
<dbReference type="GO" id="GO:0000976">
    <property type="term" value="F:transcription cis-regulatory region binding"/>
    <property type="evidence" value="ECO:0007669"/>
    <property type="project" value="TreeGrafter"/>
</dbReference>
<sequence length="224" mass="23845">MTPPEPQESGRPPEQPRAHGATRPGGRTARTRAAVLAAAWDELGTQDLASLTVERIAQRSGVHAATIRRRWRTVEGVISDLLSRSGGTIPVPDTGSLRQDLHALARSLADFYTDPRNQRLVEAIVTAATRDPGAAEVLKTVFGGRVRHVASLVDRAAERGEVAPDTDGFEVIAALGGPFYYRLLMLRRPVDANLARTSAETAYLAAVEGVFRTGDGAEEGAGSG</sequence>
<evidence type="ECO:0000256" key="5">
    <source>
        <dbReference type="SAM" id="MobiDB-lite"/>
    </source>
</evidence>
<feature type="region of interest" description="Disordered" evidence="5">
    <location>
        <begin position="1"/>
        <end position="28"/>
    </location>
</feature>
<comment type="caution">
    <text evidence="7">The sequence shown here is derived from an EMBL/GenBank/DDBJ whole genome shotgun (WGS) entry which is preliminary data.</text>
</comment>
<evidence type="ECO:0000256" key="1">
    <source>
        <dbReference type="ARBA" id="ARBA00023015"/>
    </source>
</evidence>
<gene>
    <name evidence="7" type="ORF">AN217_04505</name>
</gene>
<feature type="domain" description="HTH tetR-type" evidence="6">
    <location>
        <begin position="29"/>
        <end position="89"/>
    </location>
</feature>
<dbReference type="AlphaFoldDB" id="A0A1E7JZY8"/>
<dbReference type="InterPro" id="IPR036271">
    <property type="entry name" value="Tet_transcr_reg_TetR-rel_C_sf"/>
</dbReference>
<keyword evidence="1" id="KW-0805">Transcription regulation</keyword>
<proteinExistence type="predicted"/>
<dbReference type="Gene3D" id="1.10.10.60">
    <property type="entry name" value="Homeodomain-like"/>
    <property type="match status" value="1"/>
</dbReference>
<accession>A0A1E7JZY8</accession>
<dbReference type="InterPro" id="IPR009057">
    <property type="entry name" value="Homeodomain-like_sf"/>
</dbReference>
<feature type="compositionally biased region" description="Low complexity" evidence="5">
    <location>
        <begin position="18"/>
        <end position="28"/>
    </location>
</feature>
<dbReference type="PANTHER" id="PTHR30055">
    <property type="entry name" value="HTH-TYPE TRANSCRIPTIONAL REGULATOR RUTR"/>
    <property type="match status" value="1"/>
</dbReference>
<dbReference type="PANTHER" id="PTHR30055:SF148">
    <property type="entry name" value="TETR-FAMILY TRANSCRIPTIONAL REGULATOR"/>
    <property type="match status" value="1"/>
</dbReference>
<name>A0A1E7JZY8_9ACTN</name>
<evidence type="ECO:0000256" key="2">
    <source>
        <dbReference type="ARBA" id="ARBA00023125"/>
    </source>
</evidence>
<protein>
    <submittedName>
        <fullName evidence="7">TetR family transcriptional regulator</fullName>
    </submittedName>
</protein>
<evidence type="ECO:0000313" key="8">
    <source>
        <dbReference type="Proteomes" id="UP000175829"/>
    </source>
</evidence>
<dbReference type="InterPro" id="IPR011075">
    <property type="entry name" value="TetR_C"/>
</dbReference>
<dbReference type="PROSITE" id="PS50977">
    <property type="entry name" value="HTH_TETR_2"/>
    <property type="match status" value="1"/>
</dbReference>
<dbReference type="RefSeq" id="WP_069990910.1">
    <property type="nucleotide sequence ID" value="NZ_LJGV01000022.1"/>
</dbReference>
<evidence type="ECO:0000256" key="3">
    <source>
        <dbReference type="ARBA" id="ARBA00023163"/>
    </source>
</evidence>
<reference evidence="7 8" key="1">
    <citation type="journal article" date="2016" name="Front. Microbiol.">
        <title>Comparative Genomics Analysis of Streptomyces Species Reveals Their Adaptation to the Marine Environment and Their Diversity at the Genomic Level.</title>
        <authorList>
            <person name="Tian X."/>
            <person name="Zhang Z."/>
            <person name="Yang T."/>
            <person name="Chen M."/>
            <person name="Li J."/>
            <person name="Chen F."/>
            <person name="Yang J."/>
            <person name="Li W."/>
            <person name="Zhang B."/>
            <person name="Zhang Z."/>
            <person name="Wu J."/>
            <person name="Zhang C."/>
            <person name="Long L."/>
            <person name="Xiao J."/>
        </authorList>
    </citation>
    <scope>NUCLEOTIDE SEQUENCE [LARGE SCALE GENOMIC DNA]</scope>
    <source>
        <strain evidence="7 8">SCSIO M10379</strain>
    </source>
</reference>
<organism evidence="7 8">
    <name type="scientific">Streptomyces qinglanensis</name>
    <dbReference type="NCBI Taxonomy" id="943816"/>
    <lineage>
        <taxon>Bacteria</taxon>
        <taxon>Bacillati</taxon>
        <taxon>Actinomycetota</taxon>
        <taxon>Actinomycetes</taxon>
        <taxon>Kitasatosporales</taxon>
        <taxon>Streptomycetaceae</taxon>
        <taxon>Streptomyces</taxon>
    </lineage>
</organism>
<keyword evidence="3" id="KW-0804">Transcription</keyword>